<feature type="binding site" evidence="10">
    <location>
        <position position="443"/>
    </location>
    <ligand>
        <name>ATP</name>
        <dbReference type="ChEBI" id="CHEBI:30616"/>
    </ligand>
</feature>
<evidence type="ECO:0000256" key="1">
    <source>
        <dbReference type="ARBA" id="ARBA00006529"/>
    </source>
</evidence>
<dbReference type="Gene3D" id="1.10.150.50">
    <property type="entry name" value="Transcription Factor, Ets-1"/>
    <property type="match status" value="1"/>
</dbReference>
<evidence type="ECO:0000313" key="15">
    <source>
        <dbReference type="Proteomes" id="UP000769528"/>
    </source>
</evidence>
<dbReference type="SUPFAM" id="SSF47769">
    <property type="entry name" value="SAM/Pointed domain"/>
    <property type="match status" value="1"/>
</dbReference>
<dbReference type="InterPro" id="IPR029458">
    <property type="entry name" value="Ras-bd_By2"/>
</dbReference>
<dbReference type="Gene3D" id="3.30.200.20">
    <property type="entry name" value="Phosphorylase Kinase, domain 1"/>
    <property type="match status" value="1"/>
</dbReference>
<dbReference type="InterPro" id="IPR017441">
    <property type="entry name" value="Protein_kinase_ATP_BS"/>
</dbReference>
<reference evidence="14" key="1">
    <citation type="journal article" date="2021" name="Open Biol.">
        <title>Shared evolutionary footprints suggest mitochondrial oxidative damage underlies multiple complex I losses in fungi.</title>
        <authorList>
            <person name="Schikora-Tamarit M.A."/>
            <person name="Marcet-Houben M."/>
            <person name="Nosek J."/>
            <person name="Gabaldon T."/>
        </authorList>
    </citation>
    <scope>NUCLEOTIDE SEQUENCE</scope>
    <source>
        <strain evidence="14">CBS6341</strain>
    </source>
</reference>
<sequence length="775" mass="87666">MTDLAYDQELYSWLKRVKLDKHYSNFLNNEVHFDDLQYLDESILKDLGINKIGDRLKLNIEIQKLKDESLIKLVKIDQLFKEINENSKLKINKLQKLDLDSISSSNSNTNSNSPLPNFNLLDPPSPQKKSIVSFILQNGSTVKINVNGCFNANSIKKKLIKFLDLPNKDPNLYNVYLTNISGSLHMLFDVELVTICHSLDRIEKNRMLFCPTDQTPSEVAIEVSKKYISLEPKSKNQTSGSFINDTEHQSNYTNDNHKINENNSNNINRSKFRNIFGQRPSSQLISTNLSQYFPETNQSNLQKTIRNSVRFSILNKSHSRQSTIGDFLVDNKTKRLSTIGTLDSLNLQSSLETEKQRFSIASSIDEENSVTDKIELFSIDSDDDNDEADTIQNELLSSSSTSNNANLISGPANWLKGARIGSGSFGTVYLGMNSITGELMAVKQVELKPFYDAQTNGTENNNDNNVKNDSRSNGNNNNKDNDNNNNNNHISESGKSNGKKNINNINNNNNNNNNQIHQRIVEALQHEMKLLSELHHENIVTYLGSSSDESYLNIFLEYVPGGSLSTMITNYGPFEEPLVRNFTRQILIGLNYLHSKDIIHRDIKGANILIDIKGEVKISDFGISKKLNPSIDKDKRASLQGSVYWMAPEVVKQIVTTTKADIWSVGCLIIEMFTGKHPFPNFSQMQAIFKIGTHNTPEIPSWCTNDAKSFLKKTFILDYKMRPSAKELLNDNFLENLIIEASSTSFIEIEVSIDLSIDWLSLSSDKESFLELFND</sequence>
<dbReference type="SMART" id="SM01304">
    <property type="entry name" value="Ras_bdg_2"/>
    <property type="match status" value="1"/>
</dbReference>
<evidence type="ECO:0000256" key="11">
    <source>
        <dbReference type="SAM" id="MobiDB-lite"/>
    </source>
</evidence>
<dbReference type="GO" id="GO:0004709">
    <property type="term" value="F:MAP kinase kinase kinase activity"/>
    <property type="evidence" value="ECO:0007669"/>
    <property type="project" value="UniProtKB-EC"/>
</dbReference>
<dbReference type="InterPro" id="IPR013761">
    <property type="entry name" value="SAM/pointed_sf"/>
</dbReference>
<dbReference type="EMBL" id="JAEUBF010001406">
    <property type="protein sequence ID" value="KAH3666724.1"/>
    <property type="molecule type" value="Genomic_DNA"/>
</dbReference>
<keyword evidence="7 10" id="KW-0067">ATP-binding</keyword>
<dbReference type="Pfam" id="PF00069">
    <property type="entry name" value="Pkinase"/>
    <property type="match status" value="1"/>
</dbReference>
<dbReference type="Pfam" id="PF14847">
    <property type="entry name" value="Ras_bdg_2"/>
    <property type="match status" value="1"/>
</dbReference>
<dbReference type="PROSITE" id="PS50105">
    <property type="entry name" value="SAM_DOMAIN"/>
    <property type="match status" value="1"/>
</dbReference>
<dbReference type="PROSITE" id="PS00108">
    <property type="entry name" value="PROTEIN_KINASE_ST"/>
    <property type="match status" value="1"/>
</dbReference>
<evidence type="ECO:0000256" key="5">
    <source>
        <dbReference type="ARBA" id="ARBA00022741"/>
    </source>
</evidence>
<dbReference type="PROSITE" id="PS00107">
    <property type="entry name" value="PROTEIN_KINASE_ATP"/>
    <property type="match status" value="1"/>
</dbReference>
<evidence type="ECO:0000256" key="6">
    <source>
        <dbReference type="ARBA" id="ARBA00022777"/>
    </source>
</evidence>
<dbReference type="SMART" id="SM00220">
    <property type="entry name" value="S_TKc"/>
    <property type="match status" value="1"/>
</dbReference>
<proteinExistence type="inferred from homology"/>
<keyword evidence="4" id="KW-0808">Transferase</keyword>
<dbReference type="InterPro" id="IPR008271">
    <property type="entry name" value="Ser/Thr_kinase_AS"/>
</dbReference>
<evidence type="ECO:0000259" key="12">
    <source>
        <dbReference type="PROSITE" id="PS50011"/>
    </source>
</evidence>
<accession>A0A9P8T5V0</accession>
<reference evidence="14" key="2">
    <citation type="submission" date="2021-01" db="EMBL/GenBank/DDBJ databases">
        <authorList>
            <person name="Schikora-Tamarit M.A."/>
        </authorList>
    </citation>
    <scope>NUCLEOTIDE SEQUENCE</scope>
    <source>
        <strain evidence="14">CBS6341</strain>
    </source>
</reference>
<dbReference type="SMART" id="SM00454">
    <property type="entry name" value="SAM"/>
    <property type="match status" value="1"/>
</dbReference>
<dbReference type="PROSITE" id="PS50011">
    <property type="entry name" value="PROTEIN_KINASE_DOM"/>
    <property type="match status" value="1"/>
</dbReference>
<comment type="catalytic activity">
    <reaction evidence="9">
        <text>L-seryl-[protein] + ATP = O-phospho-L-seryl-[protein] + ADP + H(+)</text>
        <dbReference type="Rhea" id="RHEA:17989"/>
        <dbReference type="Rhea" id="RHEA-COMP:9863"/>
        <dbReference type="Rhea" id="RHEA-COMP:11604"/>
        <dbReference type="ChEBI" id="CHEBI:15378"/>
        <dbReference type="ChEBI" id="CHEBI:29999"/>
        <dbReference type="ChEBI" id="CHEBI:30616"/>
        <dbReference type="ChEBI" id="CHEBI:83421"/>
        <dbReference type="ChEBI" id="CHEBI:456216"/>
        <dbReference type="EC" id="2.7.11.25"/>
    </reaction>
</comment>
<dbReference type="InterPro" id="IPR011009">
    <property type="entry name" value="Kinase-like_dom_sf"/>
</dbReference>
<feature type="compositionally biased region" description="Low complexity" evidence="11">
    <location>
        <begin position="501"/>
        <end position="513"/>
    </location>
</feature>
<evidence type="ECO:0000259" key="13">
    <source>
        <dbReference type="PROSITE" id="PS50105"/>
    </source>
</evidence>
<dbReference type="PANTHER" id="PTHR11584:SF369">
    <property type="entry name" value="MITOGEN-ACTIVATED PROTEIN KINASE KINASE KINASE 19-RELATED"/>
    <property type="match status" value="1"/>
</dbReference>
<dbReference type="EC" id="2.7.11.25" evidence="2"/>
<gene>
    <name evidence="14" type="ORF">WICMUC_005541</name>
</gene>
<dbReference type="AlphaFoldDB" id="A0A9P8T5V0"/>
<evidence type="ECO:0000256" key="10">
    <source>
        <dbReference type="PROSITE-ProRule" id="PRU10141"/>
    </source>
</evidence>
<feature type="region of interest" description="Disordered" evidence="11">
    <location>
        <begin position="453"/>
        <end position="513"/>
    </location>
</feature>
<dbReference type="Proteomes" id="UP000769528">
    <property type="component" value="Unassembled WGS sequence"/>
</dbReference>
<dbReference type="OrthoDB" id="266718at2759"/>
<feature type="compositionally biased region" description="Polar residues" evidence="11">
    <location>
        <begin position="489"/>
        <end position="500"/>
    </location>
</feature>
<keyword evidence="15" id="KW-1185">Reference proteome</keyword>
<evidence type="ECO:0000313" key="14">
    <source>
        <dbReference type="EMBL" id="KAH3666724.1"/>
    </source>
</evidence>
<keyword evidence="3" id="KW-0723">Serine/threonine-protein kinase</keyword>
<evidence type="ECO:0000256" key="2">
    <source>
        <dbReference type="ARBA" id="ARBA00012406"/>
    </source>
</evidence>
<dbReference type="PANTHER" id="PTHR11584">
    <property type="entry name" value="SERINE/THREONINE PROTEIN KINASE"/>
    <property type="match status" value="1"/>
</dbReference>
<feature type="compositionally biased region" description="Low complexity" evidence="11">
    <location>
        <begin position="455"/>
        <end position="488"/>
    </location>
</feature>
<dbReference type="SUPFAM" id="SSF56112">
    <property type="entry name" value="Protein kinase-like (PK-like)"/>
    <property type="match status" value="1"/>
</dbReference>
<dbReference type="Pfam" id="PF00536">
    <property type="entry name" value="SAM_1"/>
    <property type="match status" value="1"/>
</dbReference>
<dbReference type="Gene3D" id="1.10.510.10">
    <property type="entry name" value="Transferase(Phosphotransferase) domain 1"/>
    <property type="match status" value="1"/>
</dbReference>
<dbReference type="GO" id="GO:0005524">
    <property type="term" value="F:ATP binding"/>
    <property type="evidence" value="ECO:0007669"/>
    <property type="project" value="UniProtKB-UniRule"/>
</dbReference>
<keyword evidence="6" id="KW-0418">Kinase</keyword>
<keyword evidence="5 10" id="KW-0547">Nucleotide-binding</keyword>
<evidence type="ECO:0000256" key="8">
    <source>
        <dbReference type="ARBA" id="ARBA00047559"/>
    </source>
</evidence>
<comment type="caution">
    <text evidence="14">The sequence shown here is derived from an EMBL/GenBank/DDBJ whole genome shotgun (WGS) entry which is preliminary data.</text>
</comment>
<dbReference type="InterPro" id="IPR000719">
    <property type="entry name" value="Prot_kinase_dom"/>
</dbReference>
<comment type="catalytic activity">
    <reaction evidence="8">
        <text>L-threonyl-[protein] + ATP = O-phospho-L-threonyl-[protein] + ADP + H(+)</text>
        <dbReference type="Rhea" id="RHEA:46608"/>
        <dbReference type="Rhea" id="RHEA-COMP:11060"/>
        <dbReference type="Rhea" id="RHEA-COMP:11605"/>
        <dbReference type="ChEBI" id="CHEBI:15378"/>
        <dbReference type="ChEBI" id="CHEBI:30013"/>
        <dbReference type="ChEBI" id="CHEBI:30616"/>
        <dbReference type="ChEBI" id="CHEBI:61977"/>
        <dbReference type="ChEBI" id="CHEBI:456216"/>
        <dbReference type="EC" id="2.7.11.25"/>
    </reaction>
</comment>
<evidence type="ECO:0000256" key="9">
    <source>
        <dbReference type="ARBA" id="ARBA00048329"/>
    </source>
</evidence>
<evidence type="ECO:0000256" key="4">
    <source>
        <dbReference type="ARBA" id="ARBA00022679"/>
    </source>
</evidence>
<comment type="similarity">
    <text evidence="1">Belongs to the protein kinase superfamily. STE Ser/Thr protein kinase family. MAP kinase kinase kinase subfamily.</text>
</comment>
<evidence type="ECO:0000256" key="3">
    <source>
        <dbReference type="ARBA" id="ARBA00022527"/>
    </source>
</evidence>
<evidence type="ECO:0000256" key="7">
    <source>
        <dbReference type="ARBA" id="ARBA00022840"/>
    </source>
</evidence>
<dbReference type="Gene3D" id="3.10.20.90">
    <property type="entry name" value="Phosphatidylinositol 3-kinase Catalytic Subunit, Chain A, domain 1"/>
    <property type="match status" value="1"/>
</dbReference>
<organism evidence="14 15">
    <name type="scientific">Wickerhamomyces mucosus</name>
    <dbReference type="NCBI Taxonomy" id="1378264"/>
    <lineage>
        <taxon>Eukaryota</taxon>
        <taxon>Fungi</taxon>
        <taxon>Dikarya</taxon>
        <taxon>Ascomycota</taxon>
        <taxon>Saccharomycotina</taxon>
        <taxon>Saccharomycetes</taxon>
        <taxon>Phaffomycetales</taxon>
        <taxon>Wickerhamomycetaceae</taxon>
        <taxon>Wickerhamomyces</taxon>
    </lineage>
</organism>
<feature type="domain" description="SAM" evidence="13">
    <location>
        <begin position="5"/>
        <end position="68"/>
    </location>
</feature>
<name>A0A9P8T5V0_9ASCO</name>
<dbReference type="InterPro" id="IPR001660">
    <property type="entry name" value="SAM"/>
</dbReference>
<feature type="domain" description="Protein kinase" evidence="12">
    <location>
        <begin position="414"/>
        <end position="734"/>
    </location>
</feature>
<protein>
    <recommendedName>
        <fullName evidence="2">mitogen-activated protein kinase kinase kinase</fullName>
        <ecNumber evidence="2">2.7.11.25</ecNumber>
    </recommendedName>
</protein>